<evidence type="ECO:0000313" key="2">
    <source>
        <dbReference type="Proteomes" id="UP000799324"/>
    </source>
</evidence>
<name>A0A6A6SQK5_9PLEO</name>
<dbReference type="OrthoDB" id="428577at2759"/>
<protein>
    <submittedName>
        <fullName evidence="1">Uncharacterized protein</fullName>
    </submittedName>
</protein>
<evidence type="ECO:0000313" key="1">
    <source>
        <dbReference type="EMBL" id="KAF2650125.1"/>
    </source>
</evidence>
<organism evidence="1 2">
    <name type="scientific">Lophiostoma macrostomum CBS 122681</name>
    <dbReference type="NCBI Taxonomy" id="1314788"/>
    <lineage>
        <taxon>Eukaryota</taxon>
        <taxon>Fungi</taxon>
        <taxon>Dikarya</taxon>
        <taxon>Ascomycota</taxon>
        <taxon>Pezizomycotina</taxon>
        <taxon>Dothideomycetes</taxon>
        <taxon>Pleosporomycetidae</taxon>
        <taxon>Pleosporales</taxon>
        <taxon>Lophiostomataceae</taxon>
        <taxon>Lophiostoma</taxon>
    </lineage>
</organism>
<reference evidence="1" key="1">
    <citation type="journal article" date="2020" name="Stud. Mycol.">
        <title>101 Dothideomycetes genomes: a test case for predicting lifestyles and emergence of pathogens.</title>
        <authorList>
            <person name="Haridas S."/>
            <person name="Albert R."/>
            <person name="Binder M."/>
            <person name="Bloem J."/>
            <person name="Labutti K."/>
            <person name="Salamov A."/>
            <person name="Andreopoulos B."/>
            <person name="Baker S."/>
            <person name="Barry K."/>
            <person name="Bills G."/>
            <person name="Bluhm B."/>
            <person name="Cannon C."/>
            <person name="Castanera R."/>
            <person name="Culley D."/>
            <person name="Daum C."/>
            <person name="Ezra D."/>
            <person name="Gonzalez J."/>
            <person name="Henrissat B."/>
            <person name="Kuo A."/>
            <person name="Liang C."/>
            <person name="Lipzen A."/>
            <person name="Lutzoni F."/>
            <person name="Magnuson J."/>
            <person name="Mondo S."/>
            <person name="Nolan M."/>
            <person name="Ohm R."/>
            <person name="Pangilinan J."/>
            <person name="Park H.-J."/>
            <person name="Ramirez L."/>
            <person name="Alfaro M."/>
            <person name="Sun H."/>
            <person name="Tritt A."/>
            <person name="Yoshinaga Y."/>
            <person name="Zwiers L.-H."/>
            <person name="Turgeon B."/>
            <person name="Goodwin S."/>
            <person name="Spatafora J."/>
            <person name="Crous P."/>
            <person name="Grigoriev I."/>
        </authorList>
    </citation>
    <scope>NUCLEOTIDE SEQUENCE</scope>
    <source>
        <strain evidence="1">CBS 122681</strain>
    </source>
</reference>
<sequence length="401" mass="45458">MAGEYPMSCVIRDKILKVEDLSIAIGSATYISKFRTTSRTPTRLGIFPLTPVAQYQHAFDKDANGVFLGAQEGEALYIHFTSTSKTPYMVRIYAGDLNVISGRQDAMPWSTDRKMQDYVLVEPGVSFTIYGFPVGLYMARQFVTTASRAETVMGMQFPRIRSGEGLRFEVTPLRLEHDTDYLVRVKFLESKRSGRILLLPVHDNAPMRLQKKLEKFYHGTVKGQEYDLIFASITPERNMRDIGEEHSPYKANLSENGRGDKVAGLVFRPKDGSSHTFNPSLHALNAYEKERWFKQFFHDDQVQTREKIVGPQTSSVDAGYLIKQTLNWDSWPNLWDQRKTTVVNVHVVSAPRYLAVTGDGGGVHGAVLHDESRIWSLRESGGSRHEFWCMRDETENIGSTS</sequence>
<dbReference type="Proteomes" id="UP000799324">
    <property type="component" value="Unassembled WGS sequence"/>
</dbReference>
<gene>
    <name evidence="1" type="ORF">K491DRAFT_732171</name>
</gene>
<keyword evidence="2" id="KW-1185">Reference proteome</keyword>
<dbReference type="EMBL" id="MU004466">
    <property type="protein sequence ID" value="KAF2650125.1"/>
    <property type="molecule type" value="Genomic_DNA"/>
</dbReference>
<accession>A0A6A6SQK5</accession>
<dbReference type="AlphaFoldDB" id="A0A6A6SQK5"/>
<proteinExistence type="predicted"/>